<name>A0ABT1RWT9_9FIRM</name>
<protein>
    <submittedName>
        <fullName evidence="3">DNA-directed RNA polymerase I</fullName>
    </submittedName>
</protein>
<dbReference type="RefSeq" id="WP_256191609.1">
    <property type="nucleotide sequence ID" value="NZ_JANFZG010000010.1"/>
</dbReference>
<dbReference type="EMBL" id="JANFZH010000007">
    <property type="protein sequence ID" value="MCQ4839138.1"/>
    <property type="molecule type" value="Genomic_DNA"/>
</dbReference>
<proteinExistence type="predicted"/>
<dbReference type="SUPFAM" id="SSF63393">
    <property type="entry name" value="RNA polymerase subunits"/>
    <property type="match status" value="1"/>
</dbReference>
<evidence type="ECO:0000313" key="4">
    <source>
        <dbReference type="Proteomes" id="UP001524473"/>
    </source>
</evidence>
<keyword evidence="1" id="KW-0479">Metal-binding</keyword>
<dbReference type="GO" id="GO:0000428">
    <property type="term" value="C:DNA-directed RNA polymerase complex"/>
    <property type="evidence" value="ECO:0007669"/>
    <property type="project" value="UniProtKB-KW"/>
</dbReference>
<keyword evidence="3" id="KW-0240">DNA-directed RNA polymerase</keyword>
<evidence type="ECO:0000256" key="2">
    <source>
        <dbReference type="ARBA" id="ARBA00022833"/>
    </source>
</evidence>
<keyword evidence="2" id="KW-0862">Zinc</keyword>
<sequence length="76" mass="8907">MSFFNDAQKDALLTGRYICSKCGARMQFEDEWEDILVCLECGHSVELERYGMEDDEEYEALYPTREEVAENLTKIK</sequence>
<evidence type="ECO:0000313" key="3">
    <source>
        <dbReference type="EMBL" id="MCQ4839138.1"/>
    </source>
</evidence>
<dbReference type="Pfam" id="PF03604">
    <property type="entry name" value="Zn_ribbon_RPAB4"/>
    <property type="match status" value="1"/>
</dbReference>
<gene>
    <name evidence="3" type="ORF">NE695_04325</name>
</gene>
<dbReference type="InterPro" id="IPR029040">
    <property type="entry name" value="RPABC4/Spt4"/>
</dbReference>
<evidence type="ECO:0000256" key="1">
    <source>
        <dbReference type="ARBA" id="ARBA00022723"/>
    </source>
</evidence>
<keyword evidence="3" id="KW-0804">Transcription</keyword>
<keyword evidence="4" id="KW-1185">Reference proteome</keyword>
<organism evidence="3 4">
    <name type="scientific">Neglectibacter timonensis</name>
    <dbReference type="NCBI Taxonomy" id="1776382"/>
    <lineage>
        <taxon>Bacteria</taxon>
        <taxon>Bacillati</taxon>
        <taxon>Bacillota</taxon>
        <taxon>Clostridia</taxon>
        <taxon>Eubacteriales</taxon>
        <taxon>Oscillospiraceae</taxon>
        <taxon>Neglectibacter</taxon>
    </lineage>
</organism>
<dbReference type="Proteomes" id="UP001524473">
    <property type="component" value="Unassembled WGS sequence"/>
</dbReference>
<accession>A0ABT1RWT9</accession>
<reference evidence="3 4" key="1">
    <citation type="submission" date="2022-06" db="EMBL/GenBank/DDBJ databases">
        <title>Isolation of gut microbiota from human fecal samples.</title>
        <authorList>
            <person name="Pamer E.G."/>
            <person name="Barat B."/>
            <person name="Waligurski E."/>
            <person name="Medina S."/>
            <person name="Paddock L."/>
            <person name="Mostad J."/>
        </authorList>
    </citation>
    <scope>NUCLEOTIDE SEQUENCE [LARGE SCALE GENOMIC DNA]</scope>
    <source>
        <strain evidence="3 4">DFI.9.73</strain>
    </source>
</reference>
<dbReference type="InterPro" id="IPR006591">
    <property type="entry name" value="RNAP_P/RPABC4"/>
</dbReference>
<comment type="caution">
    <text evidence="3">The sequence shown here is derived from an EMBL/GenBank/DDBJ whole genome shotgun (WGS) entry which is preliminary data.</text>
</comment>